<dbReference type="InterPro" id="IPR013752">
    <property type="entry name" value="KPA_reductase"/>
</dbReference>
<dbReference type="FunFam" id="1.10.1040.10:FF:000017">
    <property type="entry name" value="2-dehydropantoate 2-reductase"/>
    <property type="match status" value="1"/>
</dbReference>
<evidence type="ECO:0000259" key="5">
    <source>
        <dbReference type="Pfam" id="PF02558"/>
    </source>
</evidence>
<keyword evidence="3 4" id="KW-0560">Oxidoreductase</keyword>
<dbReference type="Pfam" id="PF02558">
    <property type="entry name" value="ApbA"/>
    <property type="match status" value="1"/>
</dbReference>
<dbReference type="Gene3D" id="3.40.50.720">
    <property type="entry name" value="NAD(P)-binding Rossmann-like Domain"/>
    <property type="match status" value="1"/>
</dbReference>
<sequence>MQHSPEEVKKAYDIIVLLTKSMQSEQMMQTLKDHGAINKDTAILCMMNGLGHDERLSQFVPKSQIFLVVTMWTAGLCGPGQLLLEGEGSIDFQRADGKKDQRTQEIADILNQAHLNATISDDVFKTIWSKATLNSVLNPLCTILDKTIGELGAYDHSRAMIRPIIEEIVNVAQAKNIDIYVDDLVAKIEAAYPDHSQGLHYPSMHQDYNRGRLTEIDYLNGQIVEYGKSLGIATPNNELITHIIHQLEMKLNKH</sequence>
<dbReference type="InterPro" id="IPR013332">
    <property type="entry name" value="KPR_N"/>
</dbReference>
<dbReference type="NCBIfam" id="TIGR00745">
    <property type="entry name" value="apbA_panE"/>
    <property type="match status" value="1"/>
</dbReference>
<dbReference type="SUPFAM" id="SSF48179">
    <property type="entry name" value="6-phosphogluconate dehydrogenase C-terminal domain-like"/>
    <property type="match status" value="1"/>
</dbReference>
<dbReference type="InterPro" id="IPR051402">
    <property type="entry name" value="KPR-Related"/>
</dbReference>
<dbReference type="InterPro" id="IPR008927">
    <property type="entry name" value="6-PGluconate_DH-like_C_sf"/>
</dbReference>
<comment type="pathway">
    <text evidence="4">Cofactor biosynthesis; (R)-pantothenate biosynthesis; (R)-pantoate from 3-methyl-2-oxobutanoate: step 2/2.</text>
</comment>
<dbReference type="GO" id="GO:0008677">
    <property type="term" value="F:2-dehydropantoate 2-reductase activity"/>
    <property type="evidence" value="ECO:0007669"/>
    <property type="project" value="UniProtKB-EC"/>
</dbReference>
<accession>A0A6C0L8J8</accession>
<evidence type="ECO:0000313" key="8">
    <source>
        <dbReference type="EMBL" id="QHU25830.1"/>
    </source>
</evidence>
<evidence type="ECO:0000313" key="7">
    <source>
        <dbReference type="EMBL" id="QHN74643.1"/>
    </source>
</evidence>
<organism evidence="8">
    <name type="scientific">Staphylococcus epidermidis</name>
    <dbReference type="NCBI Taxonomy" id="1282"/>
    <lineage>
        <taxon>Bacteria</taxon>
        <taxon>Bacillati</taxon>
        <taxon>Bacillota</taxon>
        <taxon>Bacilli</taxon>
        <taxon>Bacillales</taxon>
        <taxon>Staphylococcaceae</taxon>
        <taxon>Staphylococcus</taxon>
    </lineage>
</organism>
<feature type="domain" description="Ketopantoate reductase C-terminal" evidence="6">
    <location>
        <begin position="123"/>
        <end position="248"/>
    </location>
</feature>
<dbReference type="EMBL" id="MK778453">
    <property type="protein sequence ID" value="QHU25830.1"/>
    <property type="molecule type" value="Genomic_DNA"/>
</dbReference>
<dbReference type="EC" id="1.1.1.169" evidence="4"/>
<keyword evidence="4" id="KW-0566">Pantothenate biosynthesis</keyword>
<reference evidence="8" key="1">
    <citation type="submission" date="2019-04" db="EMBL/GenBank/DDBJ databases">
        <title>The Staphylococcus epidermidis MSCRAMM SesJ is present in ACME and SCC element.</title>
        <authorList>
            <person name="Arora S."/>
            <person name="Li X."/>
            <person name="Hillhouse A."/>
            <person name="Konganti K."/>
            <person name="Threadgill D."/>
            <person name="Shelburne S."/>
            <person name="Hook M."/>
        </authorList>
    </citation>
    <scope>NUCLEOTIDE SEQUENCE</scope>
    <source>
        <strain evidence="8">MB1048</strain>
    </source>
</reference>
<comment type="catalytic activity">
    <reaction evidence="4">
        <text>(R)-pantoate + NADP(+) = 2-dehydropantoate + NADPH + H(+)</text>
        <dbReference type="Rhea" id="RHEA:16233"/>
        <dbReference type="ChEBI" id="CHEBI:11561"/>
        <dbReference type="ChEBI" id="CHEBI:15378"/>
        <dbReference type="ChEBI" id="CHEBI:15980"/>
        <dbReference type="ChEBI" id="CHEBI:57783"/>
        <dbReference type="ChEBI" id="CHEBI:58349"/>
        <dbReference type="EC" id="1.1.1.169"/>
    </reaction>
</comment>
<comment type="similarity">
    <text evidence="1 4">Belongs to the ketopantoate reductase family.</text>
</comment>
<evidence type="ECO:0000259" key="6">
    <source>
        <dbReference type="Pfam" id="PF08546"/>
    </source>
</evidence>
<dbReference type="GO" id="GO:0005737">
    <property type="term" value="C:cytoplasm"/>
    <property type="evidence" value="ECO:0007669"/>
    <property type="project" value="TreeGrafter"/>
</dbReference>
<dbReference type="InterPro" id="IPR003710">
    <property type="entry name" value="ApbA"/>
</dbReference>
<dbReference type="UniPathway" id="UPA00028">
    <property type="reaction ID" value="UER00004"/>
</dbReference>
<feature type="domain" description="Ketopantoate reductase N-terminal" evidence="5">
    <location>
        <begin position="6"/>
        <end position="96"/>
    </location>
</feature>
<protein>
    <recommendedName>
        <fullName evidence="4">2-dehydropantoate 2-reductase</fullName>
        <ecNumber evidence="4">1.1.1.169</ecNumber>
    </recommendedName>
    <alternativeName>
        <fullName evidence="4">Ketopantoate reductase</fullName>
    </alternativeName>
</protein>
<evidence type="ECO:0000256" key="2">
    <source>
        <dbReference type="ARBA" id="ARBA00022857"/>
    </source>
</evidence>
<dbReference type="Pfam" id="PF08546">
    <property type="entry name" value="ApbA_C"/>
    <property type="match status" value="1"/>
</dbReference>
<dbReference type="PANTHER" id="PTHR21708">
    <property type="entry name" value="PROBABLE 2-DEHYDROPANTOATE 2-REDUCTASE"/>
    <property type="match status" value="1"/>
</dbReference>
<name>A0A6C0L8J8_STAEP</name>
<reference evidence="7" key="2">
    <citation type="journal article" date="2020" name="MBio">
        <title>Staphylococcus epidermidis MSCRAMM SesJ is Encoded in Composite Islands.</title>
        <authorList>
            <person name="Arora S."/>
            <person name="Li X."/>
            <person name="Hillhouse A."/>
            <person name="Konganti K."/>
            <person name="Little S.V."/>
            <person name="Lawhon S.D."/>
            <person name="Threadgill D."/>
            <person name="Shelburne S."/>
            <person name="Hook M."/>
        </authorList>
    </citation>
    <scope>NUCLEOTIDE SEQUENCE</scope>
    <source>
        <strain evidence="7">MB1569</strain>
    </source>
</reference>
<proteinExistence type="inferred from homology"/>
<evidence type="ECO:0000256" key="3">
    <source>
        <dbReference type="ARBA" id="ARBA00023002"/>
    </source>
</evidence>
<dbReference type="Gene3D" id="1.10.1040.10">
    <property type="entry name" value="N-(1-d-carboxylethyl)-l-norvaline Dehydrogenase, domain 2"/>
    <property type="match status" value="1"/>
</dbReference>
<keyword evidence="2 4" id="KW-0521">NADP</keyword>
<evidence type="ECO:0000256" key="4">
    <source>
        <dbReference type="RuleBase" id="RU362068"/>
    </source>
</evidence>
<dbReference type="AlphaFoldDB" id="A0A6C0L8J8"/>
<comment type="function">
    <text evidence="4">Catalyzes the NADPH-dependent reduction of ketopantoate into pantoic acid.</text>
</comment>
<dbReference type="PANTHER" id="PTHR21708:SF26">
    <property type="entry name" value="2-DEHYDROPANTOATE 2-REDUCTASE"/>
    <property type="match status" value="1"/>
</dbReference>
<evidence type="ECO:0000256" key="1">
    <source>
        <dbReference type="ARBA" id="ARBA00007870"/>
    </source>
</evidence>
<dbReference type="GO" id="GO:0015940">
    <property type="term" value="P:pantothenate biosynthetic process"/>
    <property type="evidence" value="ECO:0007669"/>
    <property type="project" value="UniProtKB-UniPathway"/>
</dbReference>
<dbReference type="InterPro" id="IPR013328">
    <property type="entry name" value="6PGD_dom2"/>
</dbReference>
<dbReference type="EMBL" id="MK784557">
    <property type="protein sequence ID" value="QHN74643.1"/>
    <property type="molecule type" value="Genomic_DNA"/>
</dbReference>